<name>A0A1Q8YB38_9BURK</name>
<reference evidence="1 2" key="1">
    <citation type="submission" date="2017-01" db="EMBL/GenBank/DDBJ databases">
        <title>Genome sequence of Rhodoferax antarcticus ANT.BR, a psychrophilic purple nonsulfur bacterium from an Antarctic microbial mat.</title>
        <authorList>
            <person name="Baker J."/>
            <person name="Riester C."/>
            <person name="Skinner B."/>
            <person name="Newell A."/>
            <person name="Swingley W."/>
            <person name="Madigan M."/>
            <person name="Jung D."/>
            <person name="Asao M."/>
            <person name="Chen M."/>
            <person name="Loughlin P."/>
            <person name="Pan H."/>
            <person name="Lin S."/>
            <person name="Li N."/>
            <person name="Shaw J."/>
            <person name="Prado M."/>
            <person name="Sherman C."/>
            <person name="Li X."/>
            <person name="Tang J."/>
            <person name="Blankenship R."/>
            <person name="Zhao T."/>
            <person name="Touchman J."/>
            <person name="Sattley M."/>
        </authorList>
    </citation>
    <scope>NUCLEOTIDE SEQUENCE [LARGE SCALE GENOMIC DNA]</scope>
    <source>
        <strain evidence="1 2">ANT.BR</strain>
    </source>
</reference>
<sequence>MFNPLEITMSKKNLSTVATDVIHAYGITATNVINTTRFGGERMLGYVDESATKVVKRGASPFNRSIRSGMSQRRKYISNVGVKALHMSTDGAQSVVGVAVDLATKSVNLVASNAERLDRAVHLNGLPLLNRVVMPAALVVGQVAERIEAGSSYLVKRAAGNQIPAKAVATNKLSDTTHKAAVARKRVTKQVEQDVIKTPAKRVNKAIAETATKTSNVARRVARKATANAQAL</sequence>
<dbReference type="AlphaFoldDB" id="A0A1Q8YB38"/>
<accession>A0A1Q8YB38</accession>
<dbReference type="Proteomes" id="UP000185911">
    <property type="component" value="Unassembled WGS sequence"/>
</dbReference>
<organism evidence="1 2">
    <name type="scientific">Rhodoferax antarcticus ANT.BR</name>
    <dbReference type="NCBI Taxonomy" id="1111071"/>
    <lineage>
        <taxon>Bacteria</taxon>
        <taxon>Pseudomonadati</taxon>
        <taxon>Pseudomonadota</taxon>
        <taxon>Betaproteobacteria</taxon>
        <taxon>Burkholderiales</taxon>
        <taxon>Comamonadaceae</taxon>
        <taxon>Rhodoferax</taxon>
    </lineage>
</organism>
<keyword evidence="2" id="KW-1185">Reference proteome</keyword>
<evidence type="ECO:0000313" key="2">
    <source>
        <dbReference type="Proteomes" id="UP000185911"/>
    </source>
</evidence>
<comment type="caution">
    <text evidence="1">The sequence shown here is derived from an EMBL/GenBank/DDBJ whole genome shotgun (WGS) entry which is preliminary data.</text>
</comment>
<gene>
    <name evidence="1" type="ORF">BLL52_3416</name>
</gene>
<proteinExistence type="predicted"/>
<protein>
    <submittedName>
        <fullName evidence="1">Uncharacterized protein</fullName>
    </submittedName>
</protein>
<dbReference type="EMBL" id="MSYM01000017">
    <property type="protein sequence ID" value="OLP05291.1"/>
    <property type="molecule type" value="Genomic_DNA"/>
</dbReference>
<evidence type="ECO:0000313" key="1">
    <source>
        <dbReference type="EMBL" id="OLP05291.1"/>
    </source>
</evidence>